<accession>A0A212UF08</accession>
<dbReference type="Gene3D" id="2.20.110.10">
    <property type="entry name" value="Histone H3 K4-specific methyltransferase SET7/9 N-terminal domain"/>
    <property type="match status" value="1"/>
</dbReference>
<dbReference type="OrthoDB" id="9812355at2"/>
<dbReference type="SUPFAM" id="SSF82185">
    <property type="entry name" value="Histone H3 K4-specific methyltransferase SET7/9 N-terminal domain"/>
    <property type="match status" value="1"/>
</dbReference>
<organism evidence="2 3">
    <name type="scientific">Hymenobacter gelipurpurascens</name>
    <dbReference type="NCBI Taxonomy" id="89968"/>
    <lineage>
        <taxon>Bacteria</taxon>
        <taxon>Pseudomonadati</taxon>
        <taxon>Bacteroidota</taxon>
        <taxon>Cytophagia</taxon>
        <taxon>Cytophagales</taxon>
        <taxon>Hymenobacteraceae</taxon>
        <taxon>Hymenobacter</taxon>
    </lineage>
</organism>
<dbReference type="RefSeq" id="WP_088844801.1">
    <property type="nucleotide sequence ID" value="NZ_FYEW01000002.1"/>
</dbReference>
<evidence type="ECO:0000256" key="1">
    <source>
        <dbReference type="SAM" id="SignalP"/>
    </source>
</evidence>
<proteinExistence type="predicted"/>
<reference evidence="3" key="1">
    <citation type="submission" date="2017-06" db="EMBL/GenBank/DDBJ databases">
        <authorList>
            <person name="Varghese N."/>
            <person name="Submissions S."/>
        </authorList>
    </citation>
    <scope>NUCLEOTIDE SEQUENCE [LARGE SCALE GENOMIC DNA]</scope>
    <source>
        <strain evidence="3">DSM 11116</strain>
    </source>
</reference>
<sequence length="266" mass="29587">MYSIPGIKRRGSSILFLAGLLGLLMSSPAAAQQPDSAAQSLRAFYCVLGSDSVALYYTPDYELTLPGCATIRRHTRINSAGQFFGFVRDYWLSNNQPALKGAYNAQGRKEGPFEIYHPDGTVAASGTYHNGRQIGNWGYWYPSGAKRQVLSFGDGTLTLIQQFWSETGEQLVKDGTGTWYRTEEQVRLGGPVLNGRPDGRWQVKELTGKNALVAQENYRKGRFVSGFARSSGVYYTDEPTIYITDWDNYSEAEQFKTRPVCPPSAK</sequence>
<protein>
    <recommendedName>
        <fullName evidence="4">MORN repeat variant</fullName>
    </recommendedName>
</protein>
<gene>
    <name evidence="2" type="ORF">SAMN06265337_3550</name>
</gene>
<feature type="signal peptide" evidence="1">
    <location>
        <begin position="1"/>
        <end position="31"/>
    </location>
</feature>
<dbReference type="Proteomes" id="UP000198131">
    <property type="component" value="Unassembled WGS sequence"/>
</dbReference>
<feature type="chain" id="PRO_5012194436" description="MORN repeat variant" evidence="1">
    <location>
        <begin position="32"/>
        <end position="266"/>
    </location>
</feature>
<dbReference type="EMBL" id="FYEW01000002">
    <property type="protein sequence ID" value="SNC76763.1"/>
    <property type="molecule type" value="Genomic_DNA"/>
</dbReference>
<evidence type="ECO:0000313" key="2">
    <source>
        <dbReference type="EMBL" id="SNC76763.1"/>
    </source>
</evidence>
<evidence type="ECO:0008006" key="4">
    <source>
        <dbReference type="Google" id="ProtNLM"/>
    </source>
</evidence>
<keyword evidence="3" id="KW-1185">Reference proteome</keyword>
<name>A0A212UF08_9BACT</name>
<evidence type="ECO:0000313" key="3">
    <source>
        <dbReference type="Proteomes" id="UP000198131"/>
    </source>
</evidence>
<keyword evidence="1" id="KW-0732">Signal</keyword>
<dbReference type="AlphaFoldDB" id="A0A212UF08"/>